<dbReference type="Gene3D" id="3.30.1390.10">
    <property type="match status" value="1"/>
</dbReference>
<dbReference type="HOGENOM" id="CLU_086499_0_1_1"/>
<keyword evidence="3" id="KW-0687">Ribonucleoprotein</keyword>
<dbReference type="OrthoDB" id="250175at2759"/>
<dbReference type="PANTHER" id="PTHR45987:SF4">
    <property type="entry name" value="LARGE RIBOSOMAL SUBUNIT PROTEIN BL12M"/>
    <property type="match status" value="1"/>
</dbReference>
<dbReference type="InterPro" id="IPR014719">
    <property type="entry name" value="Ribosomal_bL12_C/ClpS-like"/>
</dbReference>
<feature type="region of interest" description="Disordered" evidence="4">
    <location>
        <begin position="23"/>
        <end position="47"/>
    </location>
</feature>
<dbReference type="GO" id="GO:0042645">
    <property type="term" value="C:mitochondrial nucleoid"/>
    <property type="evidence" value="ECO:0007669"/>
    <property type="project" value="EnsemblFungi"/>
</dbReference>
<dbReference type="Pfam" id="PF00542">
    <property type="entry name" value="Ribosomal_L12"/>
    <property type="match status" value="1"/>
</dbReference>
<dbReference type="InterPro" id="IPR036235">
    <property type="entry name" value="Ribosomal_bL12_oligo_N_sf"/>
</dbReference>
<feature type="domain" description="Large ribosomal subunit protein bL12 oligomerization" evidence="6">
    <location>
        <begin position="52"/>
        <end position="76"/>
    </location>
</feature>
<dbReference type="RefSeq" id="XP_009657024.1">
    <property type="nucleotide sequence ID" value="XM_009658729.1"/>
</dbReference>
<evidence type="ECO:0000256" key="4">
    <source>
        <dbReference type="SAM" id="MobiDB-lite"/>
    </source>
</evidence>
<dbReference type="GO" id="GO:0005762">
    <property type="term" value="C:mitochondrial large ribosomal subunit"/>
    <property type="evidence" value="ECO:0007669"/>
    <property type="project" value="EnsemblFungi"/>
</dbReference>
<name>G2X793_VERDV</name>
<keyword evidence="8" id="KW-1185">Reference proteome</keyword>
<dbReference type="KEGG" id="vda:VDAG_06351"/>
<feature type="domain" description="Large ribosomal subunit protein bL12 C-terminal" evidence="5">
    <location>
        <begin position="134"/>
        <end position="200"/>
    </location>
</feature>
<dbReference type="Pfam" id="PF16320">
    <property type="entry name" value="Ribosomal_L12_N"/>
    <property type="match status" value="1"/>
</dbReference>
<dbReference type="AlphaFoldDB" id="G2X793"/>
<evidence type="ECO:0000259" key="5">
    <source>
        <dbReference type="Pfam" id="PF00542"/>
    </source>
</evidence>
<evidence type="ECO:0000256" key="2">
    <source>
        <dbReference type="ARBA" id="ARBA00022980"/>
    </source>
</evidence>
<dbReference type="GO" id="GO:0006412">
    <property type="term" value="P:translation"/>
    <property type="evidence" value="ECO:0007669"/>
    <property type="project" value="InterPro"/>
</dbReference>
<evidence type="ECO:0000256" key="1">
    <source>
        <dbReference type="ARBA" id="ARBA00007197"/>
    </source>
</evidence>
<evidence type="ECO:0000259" key="6">
    <source>
        <dbReference type="Pfam" id="PF16320"/>
    </source>
</evidence>
<dbReference type="InterPro" id="IPR013823">
    <property type="entry name" value="Ribosomal_bL12_C"/>
</dbReference>
<dbReference type="EMBL" id="DS572706">
    <property type="protein sequence ID" value="EGY14861.1"/>
    <property type="molecule type" value="Genomic_DNA"/>
</dbReference>
<dbReference type="OMA" id="LEDKWGV"/>
<protein>
    <submittedName>
        <fullName evidence="7">54S ribosomal protein L12</fullName>
    </submittedName>
</protein>
<dbReference type="FunCoup" id="G2X793">
    <property type="interactions" value="713"/>
</dbReference>
<evidence type="ECO:0000313" key="8">
    <source>
        <dbReference type="Proteomes" id="UP000001611"/>
    </source>
</evidence>
<reference evidence="7 8" key="1">
    <citation type="submission" date="2008-03" db="EMBL/GenBank/DDBJ databases">
        <title>The Genome Sequence of Verticillium dahliae VdLs.17.</title>
        <authorList>
            <consortium name="The Broad Institute Genome Sequencing Platform"/>
            <person name="Ma L.-J.J."/>
            <person name="Klosterman S.J."/>
            <person name="Subbarao K."/>
            <person name="Dobinson K."/>
            <person name="Veronese P."/>
            <person name="Kang S."/>
            <person name="Gold S.E."/>
            <person name="Young S."/>
            <person name="Jaffe D."/>
            <person name="Gnerre S."/>
            <person name="Berlin A."/>
            <person name="Heiman D."/>
            <person name="Hepburn T."/>
            <person name="Sykes S."/>
            <person name="Alvarado L."/>
            <person name="Kodira C.D."/>
            <person name="Lander E."/>
            <person name="Galagan J."/>
            <person name="Nusbaum C."/>
            <person name="Birren B."/>
        </authorList>
    </citation>
    <scope>NUCLEOTIDE SEQUENCE [LARGE SCALE GENOMIC DNA]</scope>
    <source>
        <strain evidence="8">VdLs.17 / ATCC MYA-4575 / FGSC 10137</strain>
    </source>
</reference>
<dbReference type="SUPFAM" id="SSF54736">
    <property type="entry name" value="ClpS-like"/>
    <property type="match status" value="1"/>
</dbReference>
<dbReference type="SUPFAM" id="SSF48300">
    <property type="entry name" value="Ribosomal protein L7/12, oligomerisation (N-terminal) domain"/>
    <property type="match status" value="1"/>
</dbReference>
<dbReference type="eggNOG" id="KOG1715">
    <property type="taxonomic scope" value="Eukaryota"/>
</dbReference>
<dbReference type="InterPro" id="IPR000206">
    <property type="entry name" value="Ribosomal_bL12"/>
</dbReference>
<organism evidence="7 8">
    <name type="scientific">Verticillium dahliae (strain VdLs.17 / ATCC MYA-4575 / FGSC 10137)</name>
    <name type="common">Verticillium wilt</name>
    <dbReference type="NCBI Taxonomy" id="498257"/>
    <lineage>
        <taxon>Eukaryota</taxon>
        <taxon>Fungi</taxon>
        <taxon>Dikarya</taxon>
        <taxon>Ascomycota</taxon>
        <taxon>Pezizomycotina</taxon>
        <taxon>Sordariomycetes</taxon>
        <taxon>Hypocreomycetidae</taxon>
        <taxon>Glomerellales</taxon>
        <taxon>Plectosphaerellaceae</taxon>
        <taxon>Verticillium</taxon>
    </lineage>
</organism>
<dbReference type="InterPro" id="IPR008932">
    <property type="entry name" value="Ribosomal_bL12_oligo"/>
</dbReference>
<dbReference type="FunFam" id="3.30.1390.10:FF:000001">
    <property type="entry name" value="50S ribosomal protein L7/L12"/>
    <property type="match status" value="1"/>
</dbReference>
<dbReference type="GO" id="GO:0003729">
    <property type="term" value="F:mRNA binding"/>
    <property type="evidence" value="ECO:0007669"/>
    <property type="project" value="TreeGrafter"/>
</dbReference>
<comment type="similarity">
    <text evidence="1">Belongs to the bacterial ribosomal protein bL12 family.</text>
</comment>
<keyword evidence="2 7" id="KW-0689">Ribosomal protein</keyword>
<evidence type="ECO:0000256" key="3">
    <source>
        <dbReference type="ARBA" id="ARBA00023274"/>
    </source>
</evidence>
<gene>
    <name evidence="7" type="ORF">VDAG_06351</name>
</gene>
<dbReference type="GeneID" id="20707814"/>
<dbReference type="GO" id="GO:0003735">
    <property type="term" value="F:structural constituent of ribosome"/>
    <property type="evidence" value="ECO:0007669"/>
    <property type="project" value="EnsemblFungi"/>
</dbReference>
<sequence length="201" mass="21296">MAMSCRYAARSCARQLRTASSLRASASSFQTRTPATARRHNSTEAAPAANPKIETIVDQISKLTLLETADLVSTLKVCTHETAGPHWPRAFPRLNIPDLPVGGFAAGPAAAAPAAAAAEEADEPAPAAAEKSVFNVKLMAFDAGSKPKVIKEIKNLLGLSLVDSKKFVESAPKLMKENVPKDEAEKMIATLKELGATVEME</sequence>
<proteinExistence type="inferred from homology"/>
<accession>G2X793</accession>
<dbReference type="InParanoid" id="G2X793"/>
<dbReference type="Proteomes" id="UP000001611">
    <property type="component" value="Unassembled WGS sequence"/>
</dbReference>
<dbReference type="STRING" id="498257.G2X793"/>
<dbReference type="CDD" id="cd00387">
    <property type="entry name" value="Ribosomal_L7_L12"/>
    <property type="match status" value="1"/>
</dbReference>
<dbReference type="PANTHER" id="PTHR45987">
    <property type="entry name" value="39S RIBOSOMAL PROTEIN L12"/>
    <property type="match status" value="1"/>
</dbReference>
<evidence type="ECO:0000313" key="7">
    <source>
        <dbReference type="EMBL" id="EGY14861.1"/>
    </source>
</evidence>
<reference evidence="8" key="2">
    <citation type="journal article" date="2011" name="PLoS Pathog.">
        <title>Comparative genomics yields insights into niche adaptation of plant vascular wilt pathogens.</title>
        <authorList>
            <person name="Klosterman S.J."/>
            <person name="Subbarao K.V."/>
            <person name="Kang S."/>
            <person name="Veronese P."/>
            <person name="Gold S.E."/>
            <person name="Thomma B.P.H.J."/>
            <person name="Chen Z."/>
            <person name="Henrissat B."/>
            <person name="Lee Y.-H."/>
            <person name="Park J."/>
            <person name="Garcia-Pedrajas M.D."/>
            <person name="Barbara D.J."/>
            <person name="Anchieta A."/>
            <person name="de Jonge R."/>
            <person name="Santhanam P."/>
            <person name="Maruthachalam K."/>
            <person name="Atallah Z."/>
            <person name="Amyotte S.G."/>
            <person name="Paz Z."/>
            <person name="Inderbitzin P."/>
            <person name="Hayes R.J."/>
            <person name="Heiman D.I."/>
            <person name="Young S."/>
            <person name="Zeng Q."/>
            <person name="Engels R."/>
            <person name="Galagan J."/>
            <person name="Cuomo C.A."/>
            <person name="Dobinson K.F."/>
            <person name="Ma L.-J."/>
        </authorList>
    </citation>
    <scope>NUCLEOTIDE SEQUENCE [LARGE SCALE GENOMIC DNA]</scope>
    <source>
        <strain evidence="8">VdLs.17 / ATCC MYA-4575 / FGSC 10137</strain>
    </source>
</reference>